<reference evidence="2" key="1">
    <citation type="submission" date="2013-11" db="EMBL/GenBank/DDBJ databases">
        <authorList>
            <person name="Hoang H.T."/>
            <person name="Killian M.L."/>
            <person name="Madson D.M."/>
            <person name="Arruda P.H.E."/>
            <person name="Sun D."/>
            <person name="Schwartz K.J."/>
            <person name="Yoon K."/>
        </authorList>
    </citation>
    <scope>NUCLEOTIDE SEQUENCE [LARGE SCALE GENOMIC DNA]</scope>
    <source>
        <strain evidence="2">CDK2</strain>
    </source>
</reference>
<dbReference type="EMBL" id="LGUC01000001">
    <property type="protein sequence ID" value="KPN30111.1"/>
    <property type="molecule type" value="Genomic_DNA"/>
</dbReference>
<comment type="caution">
    <text evidence="1">The sequence shown here is derived from an EMBL/GenBank/DDBJ whole genome shotgun (WGS) entry which is preliminary data.</text>
</comment>
<accession>A0A0P7HU09</accession>
<dbReference type="PATRIC" id="fig|699431.3.peg.864"/>
<organism evidence="1 2">
    <name type="scientific">Halolamina pelagica</name>
    <dbReference type="NCBI Taxonomy" id="699431"/>
    <lineage>
        <taxon>Archaea</taxon>
        <taxon>Methanobacteriati</taxon>
        <taxon>Methanobacteriota</taxon>
        <taxon>Stenosarchaea group</taxon>
        <taxon>Halobacteria</taxon>
        <taxon>Halobacteriales</taxon>
        <taxon>Haloferacaceae</taxon>
    </lineage>
</organism>
<proteinExistence type="predicted"/>
<dbReference type="Gene3D" id="2.40.30.130">
    <property type="match status" value="1"/>
</dbReference>
<protein>
    <submittedName>
        <fullName evidence="1">Uncharacterized protein</fullName>
    </submittedName>
</protein>
<evidence type="ECO:0000313" key="1">
    <source>
        <dbReference type="EMBL" id="KPN30111.1"/>
    </source>
</evidence>
<dbReference type="Proteomes" id="UP000050535">
    <property type="component" value="Unassembled WGS sequence"/>
</dbReference>
<dbReference type="AlphaFoldDB" id="A0A0P7HU09"/>
<gene>
    <name evidence="1" type="ORF">SY89_00833</name>
</gene>
<dbReference type="STRING" id="699431.SY89_00833"/>
<evidence type="ECO:0000313" key="2">
    <source>
        <dbReference type="Proteomes" id="UP000050535"/>
    </source>
</evidence>
<keyword evidence="2" id="KW-1185">Reference proteome</keyword>
<sequence>MQTLAPDNPETLSFDTEVAAVDGREVVLDETYFYPEGAASPPTAA</sequence>
<name>A0A0P7HU09_9EURY</name>